<proteinExistence type="predicted"/>
<accession>A0ABP0VE45</accession>
<evidence type="ECO:0000313" key="1">
    <source>
        <dbReference type="EMBL" id="CAK9251235.1"/>
    </source>
</evidence>
<dbReference type="Proteomes" id="UP001497444">
    <property type="component" value="Unassembled WGS sequence"/>
</dbReference>
<comment type="caution">
    <text evidence="1">The sequence shown here is derived from an EMBL/GenBank/DDBJ whole genome shotgun (WGS) entry which is preliminary data.</text>
</comment>
<dbReference type="EMBL" id="CAXAQS010000347">
    <property type="protein sequence ID" value="CAK9251235.1"/>
    <property type="molecule type" value="Genomic_DNA"/>
</dbReference>
<protein>
    <submittedName>
        <fullName evidence="1">Uncharacterized protein</fullName>
    </submittedName>
</protein>
<evidence type="ECO:0000313" key="2">
    <source>
        <dbReference type="Proteomes" id="UP001497444"/>
    </source>
</evidence>
<sequence>MPDFSDDDLEAMIDENVNQNLIRAVGLFQVSERKVQVIWTNEAMIAADNYACYGGRPVEGYQKWYPLTKKLDHLTGMQVLGYMDAFLRAKRGLPPVVKR</sequence>
<organism evidence="1 2">
    <name type="scientific">Sphagnum jensenii</name>
    <dbReference type="NCBI Taxonomy" id="128206"/>
    <lineage>
        <taxon>Eukaryota</taxon>
        <taxon>Viridiplantae</taxon>
        <taxon>Streptophyta</taxon>
        <taxon>Embryophyta</taxon>
        <taxon>Bryophyta</taxon>
        <taxon>Sphagnophytina</taxon>
        <taxon>Sphagnopsida</taxon>
        <taxon>Sphagnales</taxon>
        <taxon>Sphagnaceae</taxon>
        <taxon>Sphagnum</taxon>
    </lineage>
</organism>
<name>A0ABP0VE45_9BRYO</name>
<gene>
    <name evidence="1" type="ORF">CSSPJE1EN1_LOCUS26613</name>
</gene>
<keyword evidence="2" id="KW-1185">Reference proteome</keyword>
<reference evidence="1" key="1">
    <citation type="submission" date="2024-02" db="EMBL/GenBank/DDBJ databases">
        <authorList>
            <consortium name="ELIXIR-Norway"/>
            <consortium name="Elixir Norway"/>
        </authorList>
    </citation>
    <scope>NUCLEOTIDE SEQUENCE</scope>
</reference>